<keyword evidence="1" id="KW-1133">Transmembrane helix</keyword>
<dbReference type="Proteomes" id="UP000198773">
    <property type="component" value="Unassembled WGS sequence"/>
</dbReference>
<dbReference type="EMBL" id="FNRM01000011">
    <property type="protein sequence ID" value="SEA98016.1"/>
    <property type="molecule type" value="Genomic_DNA"/>
</dbReference>
<name>A0A1H4FL40_ALKAM</name>
<dbReference type="STRING" id="152573.SAMN04488051_11152"/>
<sequence>MRVAVQRQYGLSLVELMIAATLALSLLAVLLTTTSKQAQMSRETMQLAMLQQQGQLLLNLLQTELQHLGFWAGFSLEQMRQLQAPAAPVIGDCSQLPLDSGSFPEPPALLIPLYAEFGAGHGISCLGQGAEHSSILQFKRLLAQPLEHAELKPNRYYLQVEAGSLRLVDSDTASASGPVEFWPYLHQLFYVQWQQDIPVLMRKRLIRNQAGSPRLHTDSVMDGVEMLYFEFGIDSTFDGRANYFLPLQQMQPEHWYQQSSRIVAISYYVLLRSLDADRHYLNDQWYPMGQSGFQAPGDNYRRLPLQGTQYFHNAALQNHGG</sequence>
<dbReference type="OrthoDB" id="5296662at2"/>
<evidence type="ECO:0000313" key="2">
    <source>
        <dbReference type="EMBL" id="SEA98016.1"/>
    </source>
</evidence>
<dbReference type="RefSeq" id="WP_091344942.1">
    <property type="nucleotide sequence ID" value="NZ_FNRM01000011.1"/>
</dbReference>
<proteinExistence type="predicted"/>
<gene>
    <name evidence="2" type="ORF">SAMN04488051_11152</name>
</gene>
<reference evidence="2 3" key="1">
    <citation type="submission" date="2016-10" db="EMBL/GenBank/DDBJ databases">
        <authorList>
            <person name="de Groot N.N."/>
        </authorList>
    </citation>
    <scope>NUCLEOTIDE SEQUENCE [LARGE SCALE GENOMIC DNA]</scope>
    <source>
        <strain evidence="2 3">CGMCC 1.3430</strain>
    </source>
</reference>
<dbReference type="Pfam" id="PF16074">
    <property type="entry name" value="PilW"/>
    <property type="match status" value="1"/>
</dbReference>
<keyword evidence="3" id="KW-1185">Reference proteome</keyword>
<evidence type="ECO:0000256" key="1">
    <source>
        <dbReference type="SAM" id="Phobius"/>
    </source>
</evidence>
<keyword evidence="1" id="KW-0812">Transmembrane</keyword>
<organism evidence="2 3">
    <name type="scientific">Alkalimonas amylolytica</name>
    <dbReference type="NCBI Taxonomy" id="152573"/>
    <lineage>
        <taxon>Bacteria</taxon>
        <taxon>Pseudomonadati</taxon>
        <taxon>Pseudomonadota</taxon>
        <taxon>Gammaproteobacteria</taxon>
        <taxon>Alkalimonas</taxon>
    </lineage>
</organism>
<keyword evidence="1" id="KW-0472">Membrane</keyword>
<dbReference type="GO" id="GO:0043683">
    <property type="term" value="P:type IV pilus assembly"/>
    <property type="evidence" value="ECO:0007669"/>
    <property type="project" value="InterPro"/>
</dbReference>
<dbReference type="AlphaFoldDB" id="A0A1H4FL40"/>
<dbReference type="InterPro" id="IPR032092">
    <property type="entry name" value="PilW"/>
</dbReference>
<protein>
    <submittedName>
        <fullName evidence="2">Type IV Pilus-assembly protein W</fullName>
    </submittedName>
</protein>
<feature type="transmembrane region" description="Helical" evidence="1">
    <location>
        <begin position="12"/>
        <end position="31"/>
    </location>
</feature>
<accession>A0A1H4FL40</accession>
<evidence type="ECO:0000313" key="3">
    <source>
        <dbReference type="Proteomes" id="UP000198773"/>
    </source>
</evidence>